<evidence type="ECO:0000256" key="2">
    <source>
        <dbReference type="ARBA" id="ARBA00022475"/>
    </source>
</evidence>
<feature type="transmembrane region" description="Helical" evidence="8">
    <location>
        <begin position="256"/>
        <end position="276"/>
    </location>
</feature>
<evidence type="ECO:0000256" key="4">
    <source>
        <dbReference type="ARBA" id="ARBA00022679"/>
    </source>
</evidence>
<evidence type="ECO:0000256" key="6">
    <source>
        <dbReference type="ARBA" id="ARBA00022989"/>
    </source>
</evidence>
<proteinExistence type="predicted"/>
<dbReference type="GO" id="GO:0009103">
    <property type="term" value="P:lipopolysaccharide biosynthetic process"/>
    <property type="evidence" value="ECO:0007669"/>
    <property type="project" value="UniProtKB-ARBA"/>
</dbReference>
<protein>
    <submittedName>
        <fullName evidence="10">Glycosyltransferase family 39 protein</fullName>
    </submittedName>
</protein>
<dbReference type="PANTHER" id="PTHR33908:SF11">
    <property type="entry name" value="MEMBRANE PROTEIN"/>
    <property type="match status" value="1"/>
</dbReference>
<evidence type="ECO:0000256" key="1">
    <source>
        <dbReference type="ARBA" id="ARBA00004651"/>
    </source>
</evidence>
<accession>A0A9D7LQ68</accession>
<evidence type="ECO:0000259" key="9">
    <source>
        <dbReference type="Pfam" id="PF13231"/>
    </source>
</evidence>
<evidence type="ECO:0000256" key="3">
    <source>
        <dbReference type="ARBA" id="ARBA00022676"/>
    </source>
</evidence>
<evidence type="ECO:0000313" key="10">
    <source>
        <dbReference type="EMBL" id="MBK8890459.1"/>
    </source>
</evidence>
<sequence length="495" mass="54811">MNSTAQEGILQGTEDTSRDALILLGLTVALLAWRIWVIQHSGITLYVDEAQYWTWAQDLEWGYYSKPPGVAALIVVSTALFGDGMLGVKALAMLCYPLAAAACWGIARRLYDERTAFWSAVAVLTLPIFSWLGLFVSTDALLTLFWMLALWTYLCALDRDTWGDWILLGILCGLGLLSKYTMAAWLGAAFLHLLAFHRSRLASAKPWLAAGLALLILSPNLHWNFIHDFPTLKHTAEITVSKQAGGGLKALGEFWAAQWLSFGPILGSVFALLLFRARQSWRDERTRLLLWFSLPLWAIVSAQALNSNANANWAAPAFAPAVIAAVAWLLQREKKRTLVIGLAINVAVVGLAYHWQQVLVAVDVKNPAKMNFYTRAQGWDGLGRQLKPILVAHPAAVLVADNRTLLAHMLYEVRDLKPEAASWNPSGKASDHYKLTTDLRPYIGKDALLITQDPPGADLVRGFSSINRLATLKAPLDAQTSRDMDVYLLRDFKGY</sequence>
<keyword evidence="7 8" id="KW-0472">Membrane</keyword>
<dbReference type="AlphaFoldDB" id="A0A9D7LQ68"/>
<gene>
    <name evidence="10" type="ORF">IPN75_08655</name>
</gene>
<evidence type="ECO:0000256" key="8">
    <source>
        <dbReference type="SAM" id="Phobius"/>
    </source>
</evidence>
<keyword evidence="4" id="KW-0808">Transferase</keyword>
<dbReference type="InterPro" id="IPR050297">
    <property type="entry name" value="LipidA_mod_glycosyltrf_83"/>
</dbReference>
<dbReference type="GO" id="GO:0016763">
    <property type="term" value="F:pentosyltransferase activity"/>
    <property type="evidence" value="ECO:0007669"/>
    <property type="project" value="TreeGrafter"/>
</dbReference>
<feature type="transmembrane region" description="Helical" evidence="8">
    <location>
        <begin position="337"/>
        <end position="355"/>
    </location>
</feature>
<reference evidence="11" key="1">
    <citation type="journal article" date="2021" name="Nat. Commun.">
        <title>Connecting structure to function with the recovery of over 1000 high-quality metagenome-assembled genomes from activated sludge using long-read sequencing.</title>
        <authorList>
            <person name="Singleton C.M."/>
            <person name="Petriglieri F."/>
            <person name="Kristensen J.M."/>
            <person name="Kirkegaard R.H."/>
            <person name="Michaelsen T.Y."/>
            <person name="Andersen M.H."/>
            <person name="Kondrotaite Z."/>
            <person name="Karst S.M."/>
            <person name="Dueholm M.S."/>
            <person name="Nielsen P.H."/>
            <person name="Albertsen M."/>
        </authorList>
    </citation>
    <scope>NUCLEOTIDE SEQUENCE [LARGE SCALE GENOMIC DNA]</scope>
</reference>
<feature type="transmembrane region" description="Helical" evidence="8">
    <location>
        <begin position="86"/>
        <end position="107"/>
    </location>
</feature>
<evidence type="ECO:0000313" key="11">
    <source>
        <dbReference type="Proteomes" id="UP000808146"/>
    </source>
</evidence>
<name>A0A9D7LQ68_9RHOO</name>
<keyword evidence="2" id="KW-1003">Cell membrane</keyword>
<dbReference type="Pfam" id="PF13231">
    <property type="entry name" value="PMT_2"/>
    <property type="match status" value="1"/>
</dbReference>
<dbReference type="GO" id="GO:0005886">
    <property type="term" value="C:plasma membrane"/>
    <property type="evidence" value="ECO:0007669"/>
    <property type="project" value="UniProtKB-SubCell"/>
</dbReference>
<evidence type="ECO:0000256" key="7">
    <source>
        <dbReference type="ARBA" id="ARBA00023136"/>
    </source>
</evidence>
<keyword evidence="5 8" id="KW-0812">Transmembrane</keyword>
<keyword evidence="6 8" id="KW-1133">Transmembrane helix</keyword>
<feature type="transmembrane region" description="Helical" evidence="8">
    <location>
        <begin position="20"/>
        <end position="38"/>
    </location>
</feature>
<dbReference type="PANTHER" id="PTHR33908">
    <property type="entry name" value="MANNOSYLTRANSFERASE YKCB-RELATED"/>
    <property type="match status" value="1"/>
</dbReference>
<feature type="domain" description="Glycosyltransferase RgtA/B/C/D-like" evidence="9">
    <location>
        <begin position="65"/>
        <end position="223"/>
    </location>
</feature>
<feature type="transmembrane region" description="Helical" evidence="8">
    <location>
        <begin position="207"/>
        <end position="226"/>
    </location>
</feature>
<feature type="transmembrane region" description="Helical" evidence="8">
    <location>
        <begin position="288"/>
        <end position="305"/>
    </location>
</feature>
<organism evidence="10 11">
    <name type="scientific">Candidatus Dechloromonas phosphorivorans</name>
    <dbReference type="NCBI Taxonomy" id="2899244"/>
    <lineage>
        <taxon>Bacteria</taxon>
        <taxon>Pseudomonadati</taxon>
        <taxon>Pseudomonadota</taxon>
        <taxon>Betaproteobacteria</taxon>
        <taxon>Rhodocyclales</taxon>
        <taxon>Azonexaceae</taxon>
        <taxon>Dechloromonas</taxon>
    </lineage>
</organism>
<comment type="subcellular location">
    <subcellularLocation>
        <location evidence="1">Cell membrane</location>
        <topology evidence="1">Multi-pass membrane protein</topology>
    </subcellularLocation>
</comment>
<dbReference type="Proteomes" id="UP000808146">
    <property type="component" value="Unassembled WGS sequence"/>
</dbReference>
<comment type="caution">
    <text evidence="10">The sequence shown here is derived from an EMBL/GenBank/DDBJ whole genome shotgun (WGS) entry which is preliminary data.</text>
</comment>
<dbReference type="EMBL" id="JADKBR010000007">
    <property type="protein sequence ID" value="MBK8890459.1"/>
    <property type="molecule type" value="Genomic_DNA"/>
</dbReference>
<evidence type="ECO:0000256" key="5">
    <source>
        <dbReference type="ARBA" id="ARBA00022692"/>
    </source>
</evidence>
<feature type="transmembrane region" description="Helical" evidence="8">
    <location>
        <begin position="165"/>
        <end position="195"/>
    </location>
</feature>
<dbReference type="InterPro" id="IPR038731">
    <property type="entry name" value="RgtA/B/C-like"/>
</dbReference>
<feature type="transmembrane region" description="Helical" evidence="8">
    <location>
        <begin position="128"/>
        <end position="153"/>
    </location>
</feature>
<keyword evidence="3" id="KW-0328">Glycosyltransferase</keyword>
<feature type="transmembrane region" description="Helical" evidence="8">
    <location>
        <begin position="311"/>
        <end position="330"/>
    </location>
</feature>